<dbReference type="EMBL" id="MCOK01000001">
    <property type="protein sequence ID" value="OOC52819.1"/>
    <property type="molecule type" value="Genomic_DNA"/>
</dbReference>
<evidence type="ECO:0000259" key="5">
    <source>
        <dbReference type="PROSITE" id="PS51071"/>
    </source>
</evidence>
<dbReference type="InterPro" id="IPR035472">
    <property type="entry name" value="RpiR-like_SIS"/>
</dbReference>
<keyword evidence="9" id="KW-1185">Reference proteome</keyword>
<sequence>MAETPKDADGRPETQDVSAPPVPTTVLRIRSLLPSLAPAERRVAQHVIDDPERTAASSITQLAKDCATSEATVIRFCRTIDFGGYRELRLALATEAGQARGARSGSPELSSDINPDDTLVTVVQKIAYTDARAVEETGASLDVEVLRTVIDTLAGARRIDVYGVGASAFVGADLQQKLHRIGLTSFAWSDAHVMLTSAALLDERDVAIGISHSGTTIDTVQALTEAGRRGARTVAITNFPRSSIGFADHVLVTAARETTFRSGATASRLAQLTVVDCLFVGLAQSRYTDSRTALETTFEAVRGLRLDDDRRRRRGEGAGGGSTDGNDG</sequence>
<dbReference type="GO" id="GO:1901135">
    <property type="term" value="P:carbohydrate derivative metabolic process"/>
    <property type="evidence" value="ECO:0007669"/>
    <property type="project" value="InterPro"/>
</dbReference>
<feature type="compositionally biased region" description="Gly residues" evidence="4">
    <location>
        <begin position="317"/>
        <end position="328"/>
    </location>
</feature>
<dbReference type="Gene3D" id="3.40.50.10490">
    <property type="entry name" value="Glucose-6-phosphate isomerase like protein, domain 1"/>
    <property type="match status" value="1"/>
</dbReference>
<dbReference type="Gene3D" id="1.10.10.10">
    <property type="entry name" value="Winged helix-like DNA-binding domain superfamily/Winged helix DNA-binding domain"/>
    <property type="match status" value="1"/>
</dbReference>
<dbReference type="InterPro" id="IPR036388">
    <property type="entry name" value="WH-like_DNA-bd_sf"/>
</dbReference>
<evidence type="ECO:0000313" key="9">
    <source>
        <dbReference type="Proteomes" id="UP000189004"/>
    </source>
</evidence>
<dbReference type="PANTHER" id="PTHR30514">
    <property type="entry name" value="GLUCOKINASE"/>
    <property type="match status" value="1"/>
</dbReference>
<feature type="region of interest" description="Disordered" evidence="4">
    <location>
        <begin position="309"/>
        <end position="328"/>
    </location>
</feature>
<evidence type="ECO:0000256" key="2">
    <source>
        <dbReference type="ARBA" id="ARBA00023125"/>
    </source>
</evidence>
<feature type="region of interest" description="Disordered" evidence="4">
    <location>
        <begin position="1"/>
        <end position="23"/>
    </location>
</feature>
<keyword evidence="3" id="KW-0804">Transcription</keyword>
<accession>A0A1V3BX58</accession>
<dbReference type="Pfam" id="PF01418">
    <property type="entry name" value="HTH_6"/>
    <property type="match status" value="1"/>
</dbReference>
<gene>
    <name evidence="7" type="ORF">HNR06_003502</name>
    <name evidence="8" type="ORF">NOSIN_02405</name>
</gene>
<reference evidence="8" key="1">
    <citation type="submission" date="2016-08" db="EMBL/GenBank/DDBJ databases">
        <authorList>
            <person name="Seilhamer J.J."/>
        </authorList>
    </citation>
    <scope>NUCLEOTIDE SEQUENCE [LARGE SCALE GENOMIC DNA]</scope>
    <source>
        <strain evidence="8">UTMC102</strain>
    </source>
</reference>
<dbReference type="InterPro" id="IPR009057">
    <property type="entry name" value="Homeodomain-like_sf"/>
</dbReference>
<dbReference type="GO" id="GO:0097367">
    <property type="term" value="F:carbohydrate derivative binding"/>
    <property type="evidence" value="ECO:0007669"/>
    <property type="project" value="InterPro"/>
</dbReference>
<comment type="caution">
    <text evidence="8">The sequence shown here is derived from an EMBL/GenBank/DDBJ whole genome shotgun (WGS) entry which is preliminary data.</text>
</comment>
<dbReference type="OrthoDB" id="370421at2"/>
<feature type="compositionally biased region" description="Basic and acidic residues" evidence="4">
    <location>
        <begin position="1"/>
        <end position="14"/>
    </location>
</feature>
<dbReference type="InterPro" id="IPR046348">
    <property type="entry name" value="SIS_dom_sf"/>
</dbReference>
<dbReference type="PROSITE" id="PS51071">
    <property type="entry name" value="HTH_RPIR"/>
    <property type="match status" value="1"/>
</dbReference>
<evidence type="ECO:0000256" key="3">
    <source>
        <dbReference type="ARBA" id="ARBA00023163"/>
    </source>
</evidence>
<dbReference type="InterPro" id="IPR000281">
    <property type="entry name" value="HTH_RpiR"/>
</dbReference>
<dbReference type="AlphaFoldDB" id="A0A1V3BX58"/>
<evidence type="ECO:0000313" key="10">
    <source>
        <dbReference type="Proteomes" id="UP000584931"/>
    </source>
</evidence>
<dbReference type="SUPFAM" id="SSF46689">
    <property type="entry name" value="Homeodomain-like"/>
    <property type="match status" value="1"/>
</dbReference>
<name>A0A1V3BX58_9ACTN</name>
<dbReference type="InterPro" id="IPR001347">
    <property type="entry name" value="SIS_dom"/>
</dbReference>
<keyword evidence="2 7" id="KW-0238">DNA-binding</keyword>
<evidence type="ECO:0000313" key="7">
    <source>
        <dbReference type="EMBL" id="NYH53913.1"/>
    </source>
</evidence>
<accession>A0A7Z0BJM3</accession>
<evidence type="ECO:0000256" key="1">
    <source>
        <dbReference type="ARBA" id="ARBA00023015"/>
    </source>
</evidence>
<reference evidence="7 10" key="3">
    <citation type="submission" date="2020-07" db="EMBL/GenBank/DDBJ databases">
        <title>Sequencing the genomes of 1000 actinobacteria strains.</title>
        <authorList>
            <person name="Klenk H.-P."/>
        </authorList>
    </citation>
    <scope>NUCLEOTIDE SEQUENCE [LARGE SCALE GENOMIC DNA]</scope>
    <source>
        <strain evidence="7 10">DSM 45278</strain>
    </source>
</reference>
<dbReference type="CDD" id="cd05013">
    <property type="entry name" value="SIS_RpiR"/>
    <property type="match status" value="1"/>
</dbReference>
<proteinExistence type="predicted"/>
<dbReference type="Proteomes" id="UP000584931">
    <property type="component" value="Unassembled WGS sequence"/>
</dbReference>
<organism evidence="8 9">
    <name type="scientific">Nocardiopsis sinuspersici</name>
    <dbReference type="NCBI Taxonomy" id="501010"/>
    <lineage>
        <taxon>Bacteria</taxon>
        <taxon>Bacillati</taxon>
        <taxon>Actinomycetota</taxon>
        <taxon>Actinomycetes</taxon>
        <taxon>Streptosporangiales</taxon>
        <taxon>Nocardiopsidaceae</taxon>
        <taxon>Nocardiopsis</taxon>
    </lineage>
</organism>
<reference evidence="9" key="2">
    <citation type="submission" date="2016-08" db="EMBL/GenBank/DDBJ databases">
        <authorList>
            <person name="Tokovenko B."/>
            <person name="Kalinowski J."/>
        </authorList>
    </citation>
    <scope>NUCLEOTIDE SEQUENCE [LARGE SCALE GENOMIC DNA]</scope>
    <source>
        <strain evidence="9">UTMC102</strain>
    </source>
</reference>
<dbReference type="PROSITE" id="PS51464">
    <property type="entry name" value="SIS"/>
    <property type="match status" value="1"/>
</dbReference>
<feature type="domain" description="HTH rpiR-type" evidence="5">
    <location>
        <begin position="23"/>
        <end position="99"/>
    </location>
</feature>
<dbReference type="Proteomes" id="UP000189004">
    <property type="component" value="Unassembled WGS sequence"/>
</dbReference>
<dbReference type="SUPFAM" id="SSF53697">
    <property type="entry name" value="SIS domain"/>
    <property type="match status" value="1"/>
</dbReference>
<dbReference type="STRING" id="501010.NOSIN_02405"/>
<evidence type="ECO:0000313" key="8">
    <source>
        <dbReference type="EMBL" id="OOC52819.1"/>
    </source>
</evidence>
<dbReference type="InterPro" id="IPR047640">
    <property type="entry name" value="RpiR-like"/>
</dbReference>
<dbReference type="EMBL" id="JACCHL010000001">
    <property type="protein sequence ID" value="NYH53913.1"/>
    <property type="molecule type" value="Genomic_DNA"/>
</dbReference>
<evidence type="ECO:0000259" key="6">
    <source>
        <dbReference type="PROSITE" id="PS51464"/>
    </source>
</evidence>
<protein>
    <submittedName>
        <fullName evidence="7 8">RpiR family transcriptional regulator</fullName>
    </submittedName>
</protein>
<dbReference type="PANTHER" id="PTHR30514:SF1">
    <property type="entry name" value="HTH-TYPE TRANSCRIPTIONAL REGULATOR HEXR-RELATED"/>
    <property type="match status" value="1"/>
</dbReference>
<feature type="domain" description="SIS" evidence="6">
    <location>
        <begin position="149"/>
        <end position="288"/>
    </location>
</feature>
<dbReference type="Pfam" id="PF01380">
    <property type="entry name" value="SIS"/>
    <property type="match status" value="1"/>
</dbReference>
<dbReference type="RefSeq" id="WP_077689166.1">
    <property type="nucleotide sequence ID" value="NZ_JACCHL010000001.1"/>
</dbReference>
<keyword evidence="1" id="KW-0805">Transcription regulation</keyword>
<dbReference type="GO" id="GO:0003677">
    <property type="term" value="F:DNA binding"/>
    <property type="evidence" value="ECO:0007669"/>
    <property type="project" value="UniProtKB-KW"/>
</dbReference>
<evidence type="ECO:0000256" key="4">
    <source>
        <dbReference type="SAM" id="MobiDB-lite"/>
    </source>
</evidence>
<dbReference type="GO" id="GO:0003700">
    <property type="term" value="F:DNA-binding transcription factor activity"/>
    <property type="evidence" value="ECO:0007669"/>
    <property type="project" value="InterPro"/>
</dbReference>